<evidence type="ECO:0000256" key="1">
    <source>
        <dbReference type="SAM" id="Phobius"/>
    </source>
</evidence>
<evidence type="ECO:0000313" key="2">
    <source>
        <dbReference type="EMBL" id="GAA2172040.1"/>
    </source>
</evidence>
<gene>
    <name evidence="2" type="ORF">GCM10009846_08400</name>
</gene>
<feature type="transmembrane region" description="Helical" evidence="1">
    <location>
        <begin position="36"/>
        <end position="56"/>
    </location>
</feature>
<feature type="transmembrane region" description="Helical" evidence="1">
    <location>
        <begin position="68"/>
        <end position="92"/>
    </location>
</feature>
<feature type="transmembrane region" description="Helical" evidence="1">
    <location>
        <begin position="98"/>
        <end position="120"/>
    </location>
</feature>
<dbReference type="EMBL" id="BAAAQT010000005">
    <property type="protein sequence ID" value="GAA2172040.1"/>
    <property type="molecule type" value="Genomic_DNA"/>
</dbReference>
<dbReference type="RefSeq" id="WP_344342558.1">
    <property type="nucleotide sequence ID" value="NZ_BAAAQT010000005.1"/>
</dbReference>
<feature type="transmembrane region" description="Helical" evidence="1">
    <location>
        <begin position="132"/>
        <end position="150"/>
    </location>
</feature>
<dbReference type="Proteomes" id="UP001501599">
    <property type="component" value="Unassembled WGS sequence"/>
</dbReference>
<sequence>MSPWWAVATYVVTVFTAGGLVRLLDPAAASDAPSLLWLAPALAAGVTWLIGRRALAIMLPGPVSRRQLVAHTILGVGAAIVLLVLVAIGLAFVPHRDAPSAVVPILLAAVPLAVAFELGWRGVLQPLVESRIGRLWASVGVGVVWAAWRLEVDETSTLLGTIVTSIALSVLLGYLGNGSWWQRWITAGVVQAIVSVGLVLLAGVDHTGGASLVVAGASVVTAAIWLVMFRVAQRRRAARAAAAA</sequence>
<organism evidence="2 3">
    <name type="scientific">Agrococcus versicolor</name>
    <dbReference type="NCBI Taxonomy" id="501482"/>
    <lineage>
        <taxon>Bacteria</taxon>
        <taxon>Bacillati</taxon>
        <taxon>Actinomycetota</taxon>
        <taxon>Actinomycetes</taxon>
        <taxon>Micrococcales</taxon>
        <taxon>Microbacteriaceae</taxon>
        <taxon>Agrococcus</taxon>
    </lineage>
</organism>
<reference evidence="2 3" key="1">
    <citation type="journal article" date="2019" name="Int. J. Syst. Evol. Microbiol.">
        <title>The Global Catalogue of Microorganisms (GCM) 10K type strain sequencing project: providing services to taxonomists for standard genome sequencing and annotation.</title>
        <authorList>
            <consortium name="The Broad Institute Genomics Platform"/>
            <consortium name="The Broad Institute Genome Sequencing Center for Infectious Disease"/>
            <person name="Wu L."/>
            <person name="Ma J."/>
        </authorList>
    </citation>
    <scope>NUCLEOTIDE SEQUENCE [LARGE SCALE GENOMIC DNA]</scope>
    <source>
        <strain evidence="2 3">JCM 16026</strain>
    </source>
</reference>
<keyword evidence="1" id="KW-1133">Transmembrane helix</keyword>
<keyword evidence="3" id="KW-1185">Reference proteome</keyword>
<keyword evidence="1" id="KW-0812">Transmembrane</keyword>
<evidence type="ECO:0000313" key="3">
    <source>
        <dbReference type="Proteomes" id="UP001501599"/>
    </source>
</evidence>
<feature type="transmembrane region" description="Helical" evidence="1">
    <location>
        <begin position="156"/>
        <end position="177"/>
    </location>
</feature>
<name>A0ABN3ALF2_9MICO</name>
<comment type="caution">
    <text evidence="2">The sequence shown here is derived from an EMBL/GenBank/DDBJ whole genome shotgun (WGS) entry which is preliminary data.</text>
</comment>
<feature type="transmembrane region" description="Helical" evidence="1">
    <location>
        <begin position="7"/>
        <end position="24"/>
    </location>
</feature>
<feature type="transmembrane region" description="Helical" evidence="1">
    <location>
        <begin position="184"/>
        <end position="204"/>
    </location>
</feature>
<accession>A0ABN3ALF2</accession>
<keyword evidence="1" id="KW-0472">Membrane</keyword>
<protein>
    <submittedName>
        <fullName evidence="2">Uncharacterized protein</fullName>
    </submittedName>
</protein>
<proteinExistence type="predicted"/>
<feature type="transmembrane region" description="Helical" evidence="1">
    <location>
        <begin position="210"/>
        <end position="229"/>
    </location>
</feature>